<organism>
    <name type="scientific">Ixodes scapularis</name>
    <name type="common">Black-legged tick</name>
    <name type="synonym">Deer tick</name>
    <dbReference type="NCBI Taxonomy" id="6945"/>
    <lineage>
        <taxon>Eukaryota</taxon>
        <taxon>Metazoa</taxon>
        <taxon>Ecdysozoa</taxon>
        <taxon>Arthropoda</taxon>
        <taxon>Chelicerata</taxon>
        <taxon>Arachnida</taxon>
        <taxon>Acari</taxon>
        <taxon>Parasitiformes</taxon>
        <taxon>Ixodida</taxon>
        <taxon>Ixodoidea</taxon>
        <taxon>Ixodidae</taxon>
        <taxon>Ixodinae</taxon>
        <taxon>Ixodes</taxon>
    </lineage>
</organism>
<evidence type="ECO:0000313" key="9">
    <source>
        <dbReference type="EnsemblMetazoa" id="ISCW021493-PA"/>
    </source>
</evidence>
<evidence type="ECO:0000313" key="10">
    <source>
        <dbReference type="Proteomes" id="UP000001555"/>
    </source>
</evidence>
<dbReference type="PANTHER" id="PTHR10332">
    <property type="entry name" value="EQUILIBRATIVE NUCLEOSIDE TRANSPORTER"/>
    <property type="match status" value="1"/>
</dbReference>
<dbReference type="EMBL" id="DS856665">
    <property type="protein sequence ID" value="EEC13777.1"/>
    <property type="molecule type" value="Genomic_DNA"/>
</dbReference>
<comment type="similarity">
    <text evidence="2">Belongs to the SLC29A/ENT transporter (TC 2.A.57) family.</text>
</comment>
<proteinExistence type="inferred from homology"/>
<evidence type="ECO:0000256" key="3">
    <source>
        <dbReference type="ARBA" id="ARBA00022448"/>
    </source>
</evidence>
<protein>
    <submittedName>
        <fullName evidence="8 9">Equilibrative nucleoside transporter, putative</fullName>
    </submittedName>
</protein>
<dbReference type="GO" id="GO:0016020">
    <property type="term" value="C:membrane"/>
    <property type="evidence" value="ECO:0007669"/>
    <property type="project" value="UniProtKB-SubCell"/>
</dbReference>
<evidence type="ECO:0000256" key="5">
    <source>
        <dbReference type="ARBA" id="ARBA00022989"/>
    </source>
</evidence>
<dbReference type="AlphaFoldDB" id="B7Q4K5"/>
<dbReference type="EnsemblMetazoa" id="ISCW021493-RA">
    <property type="protein sequence ID" value="ISCW021493-PA"/>
    <property type="gene ID" value="ISCW021493"/>
</dbReference>
<evidence type="ECO:0000256" key="1">
    <source>
        <dbReference type="ARBA" id="ARBA00004141"/>
    </source>
</evidence>
<dbReference type="VEuPathDB" id="VectorBase:ISCI021493"/>
<evidence type="ECO:0000256" key="2">
    <source>
        <dbReference type="ARBA" id="ARBA00007965"/>
    </source>
</evidence>
<keyword evidence="3" id="KW-0813">Transport</keyword>
<evidence type="ECO:0000313" key="8">
    <source>
        <dbReference type="EMBL" id="EEC13777.1"/>
    </source>
</evidence>
<keyword evidence="5 7" id="KW-1133">Transmembrane helix</keyword>
<dbReference type="VEuPathDB" id="VectorBase:ISCW021493"/>
<dbReference type="EMBL" id="ABJB011052746">
    <property type="status" value="NOT_ANNOTATED_CDS"/>
    <property type="molecule type" value="Genomic_DNA"/>
</dbReference>
<dbReference type="OrthoDB" id="46396at2759"/>
<evidence type="ECO:0000256" key="7">
    <source>
        <dbReference type="SAM" id="Phobius"/>
    </source>
</evidence>
<accession>B7Q4K5</accession>
<dbReference type="VEuPathDB" id="VectorBase:ISCP_026869"/>
<comment type="subcellular location">
    <subcellularLocation>
        <location evidence="1">Membrane</location>
        <topology evidence="1">Multi-pass membrane protein</topology>
    </subcellularLocation>
</comment>
<evidence type="ECO:0000256" key="4">
    <source>
        <dbReference type="ARBA" id="ARBA00022692"/>
    </source>
</evidence>
<dbReference type="Proteomes" id="UP000001555">
    <property type="component" value="Unassembled WGS sequence"/>
</dbReference>
<dbReference type="HOGENOM" id="CLU_2796816_0_0_1"/>
<dbReference type="Pfam" id="PF01733">
    <property type="entry name" value="Nucleoside_tran"/>
    <property type="match status" value="1"/>
</dbReference>
<gene>
    <name evidence="8" type="ORF">IscW_ISCW021493</name>
</gene>
<keyword evidence="6 7" id="KW-0472">Membrane</keyword>
<evidence type="ECO:0000256" key="6">
    <source>
        <dbReference type="ARBA" id="ARBA00023136"/>
    </source>
</evidence>
<keyword evidence="4 7" id="KW-0812">Transmembrane</keyword>
<dbReference type="PANTHER" id="PTHR10332:SF88">
    <property type="entry name" value="EQUILIBRATIVE NUCLEOSIDE TRANSPORTER 1, ISOFORM A"/>
    <property type="match status" value="1"/>
</dbReference>
<dbReference type="PRINTS" id="PR01130">
    <property type="entry name" value="DERENTRNSPRT"/>
</dbReference>
<keyword evidence="10" id="KW-1185">Reference proteome</keyword>
<dbReference type="GO" id="GO:0005337">
    <property type="term" value="F:nucleoside transmembrane transporter activity"/>
    <property type="evidence" value="ECO:0007669"/>
    <property type="project" value="InterPro"/>
</dbReference>
<reference evidence="8 10" key="1">
    <citation type="submission" date="2008-03" db="EMBL/GenBank/DDBJ databases">
        <title>Annotation of Ixodes scapularis.</title>
        <authorList>
            <consortium name="Ixodes scapularis Genome Project Consortium"/>
            <person name="Caler E."/>
            <person name="Hannick L.I."/>
            <person name="Bidwell S."/>
            <person name="Joardar V."/>
            <person name="Thiagarajan M."/>
            <person name="Amedeo P."/>
            <person name="Galinsky K.J."/>
            <person name="Schobel S."/>
            <person name="Inman J."/>
            <person name="Hostetler J."/>
            <person name="Miller J."/>
            <person name="Hammond M."/>
            <person name="Megy K."/>
            <person name="Lawson D."/>
            <person name="Kodira C."/>
            <person name="Sutton G."/>
            <person name="Meyer J."/>
            <person name="Hill C.A."/>
            <person name="Birren B."/>
            <person name="Nene V."/>
            <person name="Collins F."/>
            <person name="Alarcon-Chaidez F."/>
            <person name="Wikel S."/>
            <person name="Strausberg R."/>
        </authorList>
    </citation>
    <scope>NUCLEOTIDE SEQUENCE [LARGE SCALE GENOMIC DNA]</scope>
    <source>
        <strain evidence="10">Wikel</strain>
        <strain evidence="8">Wikel colony</strain>
    </source>
</reference>
<name>B7Q4K5_IXOSC</name>
<dbReference type="InterPro" id="IPR002259">
    <property type="entry name" value="Eqnu_transpt"/>
</dbReference>
<feature type="transmembrane region" description="Helical" evidence="7">
    <location>
        <begin position="42"/>
        <end position="65"/>
    </location>
</feature>
<reference evidence="9" key="2">
    <citation type="submission" date="2020-05" db="UniProtKB">
        <authorList>
            <consortium name="EnsemblMetazoa"/>
        </authorList>
    </citation>
    <scope>IDENTIFICATION</scope>
    <source>
        <strain evidence="9">wikel</strain>
    </source>
</reference>
<sequence length="68" mass="7558">MPPGWRKVLFGLCIARVLFVPLLLFCNAHPRNHLPVLLDSDIAFVVIMVLFSLSNGYLTTPALTYGSK</sequence>
<dbReference type="InParanoid" id="B7Q4K5"/>
<dbReference type="PaxDb" id="6945-B7Q4K5"/>